<gene>
    <name evidence="1" type="ORF">SAMN02927897_03654</name>
</gene>
<dbReference type="EMBL" id="FMUI01000012">
    <property type="protein sequence ID" value="SCX58267.1"/>
    <property type="molecule type" value="Genomic_DNA"/>
</dbReference>
<evidence type="ECO:0000313" key="1">
    <source>
        <dbReference type="EMBL" id="SCX58267.1"/>
    </source>
</evidence>
<protein>
    <submittedName>
        <fullName evidence="1">Uncharacterized protein</fullName>
    </submittedName>
</protein>
<sequence>MSKKIMQEYLVLGGKHHGEVWRGVYPAMGLNLSKHDERYGQFFDREGQQKIELSRKEQYFISEWISPQGQTFLLATAEDLTEFDIEEEIERITPPLRPLDGAVEDWI</sequence>
<evidence type="ECO:0000313" key="2">
    <source>
        <dbReference type="Proteomes" id="UP000183569"/>
    </source>
</evidence>
<accession>A0A1G4YXS4</accession>
<comment type="caution">
    <text evidence="1">The sequence shown here is derived from an EMBL/GenBank/DDBJ whole genome shotgun (WGS) entry which is preliminary data.</text>
</comment>
<organism evidence="1 2">
    <name type="scientific">Kosakonia sacchari</name>
    <dbReference type="NCBI Taxonomy" id="1158459"/>
    <lineage>
        <taxon>Bacteria</taxon>
        <taxon>Pseudomonadati</taxon>
        <taxon>Pseudomonadota</taxon>
        <taxon>Gammaproteobacteria</taxon>
        <taxon>Enterobacterales</taxon>
        <taxon>Enterobacteriaceae</taxon>
        <taxon>Kosakonia</taxon>
    </lineage>
</organism>
<dbReference type="Proteomes" id="UP000183569">
    <property type="component" value="Unassembled WGS sequence"/>
</dbReference>
<dbReference type="RefSeq" id="WP_017459235.1">
    <property type="nucleotide sequence ID" value="NZ_CP040677.1"/>
</dbReference>
<name>A0A1G4YXS4_9ENTR</name>
<reference evidence="1 2" key="1">
    <citation type="submission" date="2016-10" db="EMBL/GenBank/DDBJ databases">
        <authorList>
            <person name="Varghese N."/>
            <person name="Submissions S."/>
        </authorList>
    </citation>
    <scope>NUCLEOTIDE SEQUENCE [LARGE SCALE GENOMIC DNA]</scope>
    <source>
        <strain evidence="1 2">CGMCC 1.12102</strain>
    </source>
</reference>
<dbReference type="GeneID" id="23846243"/>
<dbReference type="AlphaFoldDB" id="A0A1G4YXS4"/>
<proteinExistence type="predicted"/>